<name>A0AAD6YTK9_9AGAR</name>
<protein>
    <submittedName>
        <fullName evidence="1">Uncharacterized protein</fullName>
    </submittedName>
</protein>
<comment type="caution">
    <text evidence="1">The sequence shown here is derived from an EMBL/GenBank/DDBJ whole genome shotgun (WGS) entry which is preliminary data.</text>
</comment>
<sequence>MPKKYRVGPYWLYYMRKRPQQGKEKYKSHFLPHFRNKYASRQRNTRLVALKFRIKMLGLYLSRLTELQRSESGIYLRFARGVANSLYKDNQVFLGLVQTMQMATERHVRGVGLSPRNFGWRLNALFAMQPLYDGPAKTWLLIGLPGESQLTVTMPDELERLMDVPHLPATKISASELTKYQLLAMTGLAERKLRFISNLADGAAVEQSCQEQRAKVGTKMVHTIDPPTTRLEESPIGVPLYHLAGNTYVNA</sequence>
<evidence type="ECO:0000313" key="1">
    <source>
        <dbReference type="EMBL" id="KAJ7229026.1"/>
    </source>
</evidence>
<accession>A0AAD6YTK9</accession>
<evidence type="ECO:0000313" key="2">
    <source>
        <dbReference type="Proteomes" id="UP001219525"/>
    </source>
</evidence>
<keyword evidence="2" id="KW-1185">Reference proteome</keyword>
<dbReference type="AlphaFoldDB" id="A0AAD6YTK9"/>
<proteinExistence type="predicted"/>
<dbReference type="Proteomes" id="UP001219525">
    <property type="component" value="Unassembled WGS sequence"/>
</dbReference>
<organism evidence="1 2">
    <name type="scientific">Mycena pura</name>
    <dbReference type="NCBI Taxonomy" id="153505"/>
    <lineage>
        <taxon>Eukaryota</taxon>
        <taxon>Fungi</taxon>
        <taxon>Dikarya</taxon>
        <taxon>Basidiomycota</taxon>
        <taxon>Agaricomycotina</taxon>
        <taxon>Agaricomycetes</taxon>
        <taxon>Agaricomycetidae</taxon>
        <taxon>Agaricales</taxon>
        <taxon>Marasmiineae</taxon>
        <taxon>Mycenaceae</taxon>
        <taxon>Mycena</taxon>
    </lineage>
</organism>
<reference evidence="1" key="1">
    <citation type="submission" date="2023-03" db="EMBL/GenBank/DDBJ databases">
        <title>Massive genome expansion in bonnet fungi (Mycena s.s.) driven by repeated elements and novel gene families across ecological guilds.</title>
        <authorList>
            <consortium name="Lawrence Berkeley National Laboratory"/>
            <person name="Harder C.B."/>
            <person name="Miyauchi S."/>
            <person name="Viragh M."/>
            <person name="Kuo A."/>
            <person name="Thoen E."/>
            <person name="Andreopoulos B."/>
            <person name="Lu D."/>
            <person name="Skrede I."/>
            <person name="Drula E."/>
            <person name="Henrissat B."/>
            <person name="Morin E."/>
            <person name="Kohler A."/>
            <person name="Barry K."/>
            <person name="LaButti K."/>
            <person name="Morin E."/>
            <person name="Salamov A."/>
            <person name="Lipzen A."/>
            <person name="Mereny Z."/>
            <person name="Hegedus B."/>
            <person name="Baldrian P."/>
            <person name="Stursova M."/>
            <person name="Weitz H."/>
            <person name="Taylor A."/>
            <person name="Grigoriev I.V."/>
            <person name="Nagy L.G."/>
            <person name="Martin F."/>
            <person name="Kauserud H."/>
        </authorList>
    </citation>
    <scope>NUCLEOTIDE SEQUENCE</scope>
    <source>
        <strain evidence="1">9144</strain>
    </source>
</reference>
<dbReference type="EMBL" id="JARJCW010000002">
    <property type="protein sequence ID" value="KAJ7229026.1"/>
    <property type="molecule type" value="Genomic_DNA"/>
</dbReference>
<gene>
    <name evidence="1" type="ORF">GGX14DRAFT_385326</name>
</gene>